<gene>
    <name evidence="1" type="ORF">SAE02_32070</name>
</gene>
<accession>A0A512DRF7</accession>
<dbReference type="InterPro" id="IPR027417">
    <property type="entry name" value="P-loop_NTPase"/>
</dbReference>
<dbReference type="OrthoDB" id="7202530at2"/>
<dbReference type="SUPFAM" id="SSF52540">
    <property type="entry name" value="P-loop containing nucleoside triphosphate hydrolases"/>
    <property type="match status" value="1"/>
</dbReference>
<organism evidence="1 2">
    <name type="scientific">Skermanella aerolata</name>
    <dbReference type="NCBI Taxonomy" id="393310"/>
    <lineage>
        <taxon>Bacteria</taxon>
        <taxon>Pseudomonadati</taxon>
        <taxon>Pseudomonadota</taxon>
        <taxon>Alphaproteobacteria</taxon>
        <taxon>Rhodospirillales</taxon>
        <taxon>Azospirillaceae</taxon>
        <taxon>Skermanella</taxon>
    </lineage>
</organism>
<evidence type="ECO:0008006" key="3">
    <source>
        <dbReference type="Google" id="ProtNLM"/>
    </source>
</evidence>
<protein>
    <recommendedName>
        <fullName evidence="3">Damage-inducible mutagenesis protein</fullName>
    </recommendedName>
</protein>
<name>A0A512DRF7_9PROT</name>
<keyword evidence="2" id="KW-1185">Reference proteome</keyword>
<sequence length="285" mass="29959">MPTPSDATPAASKAAASKAAVLAELRGRIRRMEGIGGADGTRFLPLGVPDVDGVLPDGGLPLGCLHEVVGENDPFNSVATGFSAAILARISSRRTDSGHGGSGSGQVVWITRDDDLYAPGIAAYGLKPERLIVVSARRDSDILWAMEESLRCRSLAAVLGEIGDIDMVASRRLQLAAEASGVTALLLRSSSRRLGTTASVTRWGLSAAPSLPIGGFPGYGRAEGGEQGVGLPRWRTRLLRCRGGQPGEWLLEWRGDGFALADDPAEGASGETEPEWLQRMSSSVW</sequence>
<dbReference type="EMBL" id="BJYZ01000013">
    <property type="protein sequence ID" value="GEO39059.1"/>
    <property type="molecule type" value="Genomic_DNA"/>
</dbReference>
<dbReference type="RefSeq" id="WP_044433568.1">
    <property type="nucleotide sequence ID" value="NZ_BJYZ01000013.1"/>
</dbReference>
<comment type="caution">
    <text evidence="1">The sequence shown here is derived from an EMBL/GenBank/DDBJ whole genome shotgun (WGS) entry which is preliminary data.</text>
</comment>
<dbReference type="InterPro" id="IPR017026">
    <property type="entry name" value="ImuA"/>
</dbReference>
<reference evidence="1 2" key="1">
    <citation type="submission" date="2019-07" db="EMBL/GenBank/DDBJ databases">
        <title>Whole genome shotgun sequence of Skermanella aerolata NBRC 106429.</title>
        <authorList>
            <person name="Hosoyama A."/>
            <person name="Uohara A."/>
            <person name="Ohji S."/>
            <person name="Ichikawa N."/>
        </authorList>
    </citation>
    <scope>NUCLEOTIDE SEQUENCE [LARGE SCALE GENOMIC DNA]</scope>
    <source>
        <strain evidence="1 2">NBRC 106429</strain>
    </source>
</reference>
<dbReference type="Gene3D" id="3.40.50.300">
    <property type="entry name" value="P-loop containing nucleotide triphosphate hydrolases"/>
    <property type="match status" value="1"/>
</dbReference>
<evidence type="ECO:0000313" key="1">
    <source>
        <dbReference type="EMBL" id="GEO39059.1"/>
    </source>
</evidence>
<dbReference type="Proteomes" id="UP000321523">
    <property type="component" value="Unassembled WGS sequence"/>
</dbReference>
<evidence type="ECO:0000313" key="2">
    <source>
        <dbReference type="Proteomes" id="UP000321523"/>
    </source>
</evidence>
<dbReference type="PIRSF" id="PIRSF034285">
    <property type="entry name" value="UCP034285"/>
    <property type="match status" value="1"/>
</dbReference>
<dbReference type="AlphaFoldDB" id="A0A512DRF7"/>
<proteinExistence type="predicted"/>